<evidence type="ECO:0000259" key="2">
    <source>
        <dbReference type="Pfam" id="PF19289"/>
    </source>
</evidence>
<accession>A0A0F9F107</accession>
<dbReference type="Pfam" id="PF19289">
    <property type="entry name" value="PmbA_TldD_3rd"/>
    <property type="match status" value="1"/>
</dbReference>
<dbReference type="PANTHER" id="PTHR43421:SF1">
    <property type="entry name" value="METALLOPROTEASE PMBA"/>
    <property type="match status" value="1"/>
</dbReference>
<dbReference type="InterPro" id="IPR047657">
    <property type="entry name" value="PmbA"/>
</dbReference>
<dbReference type="InterPro" id="IPR036059">
    <property type="entry name" value="TldD/PmbA_sf"/>
</dbReference>
<evidence type="ECO:0000313" key="3">
    <source>
        <dbReference type="EMBL" id="KKL80014.1"/>
    </source>
</evidence>
<gene>
    <name evidence="3" type="ORF">LCGC14_2009040</name>
</gene>
<organism evidence="3">
    <name type="scientific">marine sediment metagenome</name>
    <dbReference type="NCBI Taxonomy" id="412755"/>
    <lineage>
        <taxon>unclassified sequences</taxon>
        <taxon>metagenomes</taxon>
        <taxon>ecological metagenomes</taxon>
    </lineage>
</organism>
<feature type="region of interest" description="Disordered" evidence="1">
    <location>
        <begin position="361"/>
        <end position="394"/>
    </location>
</feature>
<comment type="caution">
    <text evidence="3">The sequence shown here is derived from an EMBL/GenBank/DDBJ whole genome shotgun (WGS) entry which is preliminary data.</text>
</comment>
<feature type="non-terminal residue" evidence="3">
    <location>
        <position position="394"/>
    </location>
</feature>
<evidence type="ECO:0000256" key="1">
    <source>
        <dbReference type="SAM" id="MobiDB-lite"/>
    </source>
</evidence>
<dbReference type="InterPro" id="IPR045569">
    <property type="entry name" value="Metalloprtase-TldD/E_C"/>
</dbReference>
<sequence>MIPLSELEKAVREGLAYLKAQEDVEEGEVFASANGVLLTRLNYTSHIPCNGVEEPKSVVNYGVGVQAVLRGPSTGSGQAQEVGRIGFGSETSDISVEGVKSALDKARKGAVADPEFKSLARPTGEQRKLADYHDPKVLEIKDVDLVDAGWRVVNGALRVFQTSEPLGNLVERPEKLSELGLIVSGDVTILQERMAIGSYAMPEVQTDESALIMSFITSMVEREGSKGSGYEATTRLDGFTDEAGREAAQAAIATIGGVRLPSGDYRVVFGRQATMEIMHYIVLPGLSTGMFYAVGSPFMGQMGQQVASAKFSIYDDGAAPGLVGSKGITCEGLPTGRTELIKDGRLEDAVKLLQQFIENPVPEGGDERAQRMSSVAFPFKKQTAPAGPAKESKM</sequence>
<reference evidence="3" key="1">
    <citation type="journal article" date="2015" name="Nature">
        <title>Complex archaea that bridge the gap between prokaryotes and eukaryotes.</title>
        <authorList>
            <person name="Spang A."/>
            <person name="Saw J.H."/>
            <person name="Jorgensen S.L."/>
            <person name="Zaremba-Niedzwiedzka K."/>
            <person name="Martijn J."/>
            <person name="Lind A.E."/>
            <person name="van Eijk R."/>
            <person name="Schleper C."/>
            <person name="Guy L."/>
            <person name="Ettema T.J."/>
        </authorList>
    </citation>
    <scope>NUCLEOTIDE SEQUENCE</scope>
</reference>
<dbReference type="PANTHER" id="PTHR43421">
    <property type="entry name" value="METALLOPROTEASE PMBA"/>
    <property type="match status" value="1"/>
</dbReference>
<feature type="domain" description="Metalloprotease TldD/E C-terminal" evidence="2">
    <location>
        <begin position="262"/>
        <end position="348"/>
    </location>
</feature>
<dbReference type="AlphaFoldDB" id="A0A0F9F107"/>
<dbReference type="GO" id="GO:0008237">
    <property type="term" value="F:metallopeptidase activity"/>
    <property type="evidence" value="ECO:0007669"/>
    <property type="project" value="InterPro"/>
</dbReference>
<dbReference type="GO" id="GO:0005829">
    <property type="term" value="C:cytosol"/>
    <property type="evidence" value="ECO:0007669"/>
    <property type="project" value="TreeGrafter"/>
</dbReference>
<proteinExistence type="predicted"/>
<dbReference type="SUPFAM" id="SSF111283">
    <property type="entry name" value="Putative modulator of DNA gyrase, PmbA/TldD"/>
    <property type="match status" value="1"/>
</dbReference>
<dbReference type="EMBL" id="LAZR01022988">
    <property type="protein sequence ID" value="KKL80014.1"/>
    <property type="molecule type" value="Genomic_DNA"/>
</dbReference>
<dbReference type="GO" id="GO:0006508">
    <property type="term" value="P:proteolysis"/>
    <property type="evidence" value="ECO:0007669"/>
    <property type="project" value="InterPro"/>
</dbReference>
<name>A0A0F9F107_9ZZZZ</name>
<protein>
    <recommendedName>
        <fullName evidence="2">Metalloprotease TldD/E C-terminal domain-containing protein</fullName>
    </recommendedName>
</protein>